<evidence type="ECO:0000256" key="1">
    <source>
        <dbReference type="ARBA" id="ARBA00022679"/>
    </source>
</evidence>
<evidence type="ECO:0000259" key="4">
    <source>
        <dbReference type="Pfam" id="PF07167"/>
    </source>
</evidence>
<feature type="compositionally biased region" description="Basic and acidic residues" evidence="3">
    <location>
        <begin position="477"/>
        <end position="489"/>
    </location>
</feature>
<organism evidence="5 6">
    <name type="scientific">Pseudonocardia oroxyli</name>
    <dbReference type="NCBI Taxonomy" id="366584"/>
    <lineage>
        <taxon>Bacteria</taxon>
        <taxon>Bacillati</taxon>
        <taxon>Actinomycetota</taxon>
        <taxon>Actinomycetes</taxon>
        <taxon>Pseudonocardiales</taxon>
        <taxon>Pseudonocardiaceae</taxon>
        <taxon>Pseudonocardia</taxon>
    </lineage>
</organism>
<dbReference type="STRING" id="366584.SAMN05216377_11749"/>
<evidence type="ECO:0000313" key="5">
    <source>
        <dbReference type="EMBL" id="SDG95762.1"/>
    </source>
</evidence>
<dbReference type="InterPro" id="IPR029058">
    <property type="entry name" value="AB_hydrolase_fold"/>
</dbReference>
<dbReference type="AlphaFoldDB" id="A0A1G7YGP5"/>
<dbReference type="Proteomes" id="UP000198967">
    <property type="component" value="Unassembled WGS sequence"/>
</dbReference>
<name>A0A1G7YGP5_PSEOR</name>
<dbReference type="GO" id="GO:0042619">
    <property type="term" value="P:poly-hydroxybutyrate biosynthetic process"/>
    <property type="evidence" value="ECO:0007669"/>
    <property type="project" value="InterPro"/>
</dbReference>
<dbReference type="PANTHER" id="PTHR36837:SF5">
    <property type="entry name" value="POLY-3-HYDROXYBUTYRATE SYNTHASE"/>
    <property type="match status" value="1"/>
</dbReference>
<sequence length="701" mass="70210">MTAATGAVVATRPGSRYTCRMPPAHSPTDGAGTSPGNAADPADPAPDAAGAAAEPSAGVSAADAALALDALLLEAARGPRARLLPVGPAARLALGVLRNPAAAGTAAGRTVGLLAELGRIGIGADLAGAEDRGRVDGLLGRLRRAHRASRSAALDLVDDLARDRADADRLRFAVDRLAELTVPGAHPLLDPDTLRSEPRAAVRSTADAARLLLEEWGGALGAVLGAAPGTTRRAGPVAAPAAGPGTALGTGPGAALSGLGLTRRAAPRLPGGGARLEPGIETATAPGAVVLRTPVFELIHHLPTTEQVAEVPVLVVPPFANSYALVDLAPDRSLVRTLVAAGHQVLTLSWHPVQDPSHGLDAAAAALVEALGAVERICRSERTVLLGVAGGGLLAAVTTAVLARPERVAGLVLAGTALEGGRDRPGPGAGLPVDEASVRSAVAAVARAGALDGRTLAEVHALLDPAALIRPAWERRDRATERAGPEHTEAASAGTAGAASAGTAGAASASTARAASASTARAVSAGTAGAAPDPLRAWNLAARDVPAALYRDLVEAALSGALTRPGGLTVLGEPVDLAAVAPDAYVVTGATDLVGGWRSAYRTTQLLGAKSRFVLVPGSTAAAVGYGSAELRAADGPVSPGNPADPERWRAHAHREPRSWWDDLVDWLADRGGDTVDAPPELGGGRGLHPIHPAPGTYLAR</sequence>
<dbReference type="GO" id="GO:0016746">
    <property type="term" value="F:acyltransferase activity"/>
    <property type="evidence" value="ECO:0007669"/>
    <property type="project" value="UniProtKB-KW"/>
</dbReference>
<dbReference type="SUPFAM" id="SSF53474">
    <property type="entry name" value="alpha/beta-Hydrolases"/>
    <property type="match status" value="1"/>
</dbReference>
<proteinExistence type="predicted"/>
<feature type="compositionally biased region" description="Low complexity" evidence="3">
    <location>
        <begin position="38"/>
        <end position="54"/>
    </location>
</feature>
<feature type="region of interest" description="Disordered" evidence="3">
    <location>
        <begin position="1"/>
        <end position="54"/>
    </location>
</feature>
<dbReference type="Gene3D" id="3.40.50.1820">
    <property type="entry name" value="alpha/beta hydrolase"/>
    <property type="match status" value="1"/>
</dbReference>
<keyword evidence="6" id="KW-1185">Reference proteome</keyword>
<dbReference type="InterPro" id="IPR051321">
    <property type="entry name" value="PHA/PHB_synthase"/>
</dbReference>
<gene>
    <name evidence="5" type="ORF">SAMN05216377_11749</name>
</gene>
<evidence type="ECO:0000313" key="6">
    <source>
        <dbReference type="Proteomes" id="UP000198967"/>
    </source>
</evidence>
<dbReference type="InterPro" id="IPR010941">
    <property type="entry name" value="PhaC_N"/>
</dbReference>
<feature type="region of interest" description="Disordered" evidence="3">
    <location>
        <begin position="477"/>
        <end position="497"/>
    </location>
</feature>
<evidence type="ECO:0000256" key="2">
    <source>
        <dbReference type="ARBA" id="ARBA00023315"/>
    </source>
</evidence>
<evidence type="ECO:0000256" key="3">
    <source>
        <dbReference type="SAM" id="MobiDB-lite"/>
    </source>
</evidence>
<protein>
    <submittedName>
        <fullName evidence="5">Polyhydroxyalkanoate synthase</fullName>
    </submittedName>
</protein>
<keyword evidence="1" id="KW-0808">Transferase</keyword>
<dbReference type="EMBL" id="FNBE01000017">
    <property type="protein sequence ID" value="SDG95762.1"/>
    <property type="molecule type" value="Genomic_DNA"/>
</dbReference>
<dbReference type="PANTHER" id="PTHR36837">
    <property type="entry name" value="POLY(3-HYDROXYALKANOATE) POLYMERASE SUBUNIT PHAC"/>
    <property type="match status" value="1"/>
</dbReference>
<reference evidence="5 6" key="1">
    <citation type="submission" date="2016-10" db="EMBL/GenBank/DDBJ databases">
        <authorList>
            <person name="de Groot N.N."/>
        </authorList>
    </citation>
    <scope>NUCLEOTIDE SEQUENCE [LARGE SCALE GENOMIC DNA]</scope>
    <source>
        <strain evidence="5 6">CGMCC 4.3143</strain>
    </source>
</reference>
<feature type="domain" description="Poly-beta-hydroxybutyrate polymerase N-terminal" evidence="4">
    <location>
        <begin position="277"/>
        <end position="336"/>
    </location>
</feature>
<feature type="region of interest" description="Disordered" evidence="3">
    <location>
        <begin position="679"/>
        <end position="701"/>
    </location>
</feature>
<keyword evidence="2" id="KW-0012">Acyltransferase</keyword>
<accession>A0A1G7YGP5</accession>
<dbReference type="Pfam" id="PF07167">
    <property type="entry name" value="PhaC_N"/>
    <property type="match status" value="1"/>
</dbReference>